<accession>A0ABU7NB19</accession>
<gene>
    <name evidence="1" type="ORF">V2I87_18830</name>
</gene>
<protein>
    <submittedName>
        <fullName evidence="1">Uncharacterized protein</fullName>
    </submittedName>
</protein>
<evidence type="ECO:0000313" key="2">
    <source>
        <dbReference type="Proteomes" id="UP001343600"/>
    </source>
</evidence>
<dbReference type="EMBL" id="JAZEIP010000037">
    <property type="protein sequence ID" value="MEE4042154.1"/>
    <property type="molecule type" value="Genomic_DNA"/>
</dbReference>
<comment type="caution">
    <text evidence="1">The sequence shown here is derived from an EMBL/GenBank/DDBJ whole genome shotgun (WGS) entry which is preliminary data.</text>
</comment>
<reference evidence="1 2" key="1">
    <citation type="submission" date="2024-01" db="EMBL/GenBank/DDBJ databases">
        <title>Characterization of Pseudomonas viridiflava in Georgia, USA.</title>
        <authorList>
            <person name="Zhao M."/>
            <person name="Dutta B."/>
        </authorList>
    </citation>
    <scope>NUCLEOTIDE SEQUENCE [LARGE SCALE GENOMIC DNA]</scope>
    <source>
        <strain evidence="1 2">21GA0539</strain>
    </source>
</reference>
<evidence type="ECO:0000313" key="1">
    <source>
        <dbReference type="EMBL" id="MEE4042154.1"/>
    </source>
</evidence>
<name>A0ABU7NB19_PSEVI</name>
<keyword evidence="2" id="KW-1185">Reference proteome</keyword>
<dbReference type="Proteomes" id="UP001343600">
    <property type="component" value="Unassembled WGS sequence"/>
</dbReference>
<proteinExistence type="predicted"/>
<dbReference type="RefSeq" id="WP_029244500.1">
    <property type="nucleotide sequence ID" value="NZ_CP036495.1"/>
</dbReference>
<sequence length="181" mass="19918">MNIACLGWGSLMWESGALPLAGEWYADGPALPIEFSRVADGGELSTAICLNAPPVKVCWALLAVSSVEEACAALREREQIPEEREGAIASLLVSRKPVGVLMEWAWERRIDAVIWTALPPRFNGIEGRVPSVEDAVAYLSGLTGETLQHARDYIEQVPEQIDTPYRRIIRRQLGWHPGSAL</sequence>
<organism evidence="1 2">
    <name type="scientific">Pseudomonas viridiflava</name>
    <name type="common">Phytomonas viridiflava</name>
    <dbReference type="NCBI Taxonomy" id="33069"/>
    <lineage>
        <taxon>Bacteria</taxon>
        <taxon>Pseudomonadati</taxon>
        <taxon>Pseudomonadota</taxon>
        <taxon>Gammaproteobacteria</taxon>
        <taxon>Pseudomonadales</taxon>
        <taxon>Pseudomonadaceae</taxon>
        <taxon>Pseudomonas</taxon>
    </lineage>
</organism>